<evidence type="ECO:0000313" key="19">
    <source>
        <dbReference type="Proteomes" id="UP001652625"/>
    </source>
</evidence>
<evidence type="ECO:0000256" key="1">
    <source>
        <dbReference type="ARBA" id="ARBA00004141"/>
    </source>
</evidence>
<dbReference type="PANTHER" id="PTHR31462">
    <property type="entry name" value="ENDOSOMAL/LYSOSOMAL POTASSIUM CHANNEL TMEM175"/>
    <property type="match status" value="1"/>
</dbReference>
<keyword evidence="7" id="KW-0630">Potassium</keyword>
<dbReference type="GeneID" id="136072681"/>
<evidence type="ECO:0000256" key="8">
    <source>
        <dbReference type="ARBA" id="ARBA00022989"/>
    </source>
</evidence>
<feature type="region of interest" description="Disordered" evidence="17">
    <location>
        <begin position="1"/>
        <end position="26"/>
    </location>
</feature>
<dbReference type="RefSeq" id="XP_065671017.1">
    <property type="nucleotide sequence ID" value="XM_065814945.1"/>
</dbReference>
<comment type="similarity">
    <text evidence="2">Belongs to the TMEM175 family.</text>
</comment>
<gene>
    <name evidence="20 21" type="primary">LOC136072681</name>
</gene>
<evidence type="ECO:0000256" key="9">
    <source>
        <dbReference type="ARBA" id="ARBA00023065"/>
    </source>
</evidence>
<feature type="transmembrane region" description="Helical" evidence="18">
    <location>
        <begin position="314"/>
        <end position="333"/>
    </location>
</feature>
<keyword evidence="11" id="KW-0407">Ion channel</keyword>
<evidence type="ECO:0000256" key="12">
    <source>
        <dbReference type="ARBA" id="ARBA00024169"/>
    </source>
</evidence>
<feature type="transmembrane region" description="Helical" evidence="18">
    <location>
        <begin position="261"/>
        <end position="280"/>
    </location>
</feature>
<proteinExistence type="inferred from homology"/>
<keyword evidence="10 18" id="KW-0472">Membrane</keyword>
<comment type="subcellular location">
    <subcellularLocation>
        <location evidence="1">Membrane</location>
        <topology evidence="1">Multi-pass membrane protein</topology>
    </subcellularLocation>
</comment>
<evidence type="ECO:0000256" key="14">
    <source>
        <dbReference type="ARBA" id="ARBA00034430"/>
    </source>
</evidence>
<feature type="transmembrane region" description="Helical" evidence="18">
    <location>
        <begin position="388"/>
        <end position="407"/>
    </location>
</feature>
<protein>
    <recommendedName>
        <fullName evidence="15">Endosomal/lysosomal proton channel TMEM175</fullName>
    </recommendedName>
    <alternativeName>
        <fullName evidence="16">Potassium channel TMEM175</fullName>
    </alternativeName>
    <alternativeName>
        <fullName evidence="13">Transmembrane protein 175</fullName>
    </alternativeName>
</protein>
<keyword evidence="3" id="KW-0813">Transport</keyword>
<dbReference type="RefSeq" id="XP_065671018.1">
    <property type="nucleotide sequence ID" value="XM_065814946.1"/>
</dbReference>
<keyword evidence="9" id="KW-0406">Ion transport</keyword>
<accession>A0ABM4D9K5</accession>
<comment type="catalytic activity">
    <reaction evidence="12">
        <text>H(+)(in) = H(+)(out)</text>
        <dbReference type="Rhea" id="RHEA:34979"/>
        <dbReference type="ChEBI" id="CHEBI:15378"/>
    </reaction>
</comment>
<evidence type="ECO:0000256" key="17">
    <source>
        <dbReference type="SAM" id="MobiDB-lite"/>
    </source>
</evidence>
<evidence type="ECO:0000313" key="21">
    <source>
        <dbReference type="RefSeq" id="XP_065671018.1"/>
    </source>
</evidence>
<name>A0ABM4D9K5_HYDVU</name>
<feature type="transmembrane region" description="Helical" evidence="18">
    <location>
        <begin position="159"/>
        <end position="179"/>
    </location>
</feature>
<reference evidence="20 21" key="1">
    <citation type="submission" date="2025-05" db="UniProtKB">
        <authorList>
            <consortium name="RefSeq"/>
        </authorList>
    </citation>
    <scope>IDENTIFICATION</scope>
</reference>
<keyword evidence="6" id="KW-0631">Potassium channel</keyword>
<dbReference type="InterPro" id="IPR010617">
    <property type="entry name" value="TMEM175-like"/>
</dbReference>
<keyword evidence="5 18" id="KW-0812">Transmembrane</keyword>
<evidence type="ECO:0000313" key="20">
    <source>
        <dbReference type="RefSeq" id="XP_065671017.1"/>
    </source>
</evidence>
<feature type="transmembrane region" description="Helical" evidence="18">
    <location>
        <begin position="500"/>
        <end position="520"/>
    </location>
</feature>
<dbReference type="Proteomes" id="UP001652625">
    <property type="component" value="Chromosome 13"/>
</dbReference>
<evidence type="ECO:0000256" key="7">
    <source>
        <dbReference type="ARBA" id="ARBA00022958"/>
    </source>
</evidence>
<keyword evidence="4" id="KW-0633">Potassium transport</keyword>
<evidence type="ECO:0000256" key="3">
    <source>
        <dbReference type="ARBA" id="ARBA00022448"/>
    </source>
</evidence>
<evidence type="ECO:0000256" key="6">
    <source>
        <dbReference type="ARBA" id="ARBA00022826"/>
    </source>
</evidence>
<evidence type="ECO:0000256" key="13">
    <source>
        <dbReference type="ARBA" id="ARBA00030477"/>
    </source>
</evidence>
<keyword evidence="19" id="KW-1185">Reference proteome</keyword>
<feature type="transmembrane region" description="Helical" evidence="18">
    <location>
        <begin position="129"/>
        <end position="147"/>
    </location>
</feature>
<evidence type="ECO:0000256" key="5">
    <source>
        <dbReference type="ARBA" id="ARBA00022692"/>
    </source>
</evidence>
<dbReference type="PANTHER" id="PTHR31462:SF5">
    <property type="entry name" value="ENDOSOMAL_LYSOSOMAL PROTON CHANNEL TMEM175"/>
    <property type="match status" value="1"/>
</dbReference>
<feature type="transmembrane region" description="Helical" evidence="18">
    <location>
        <begin position="57"/>
        <end position="76"/>
    </location>
</feature>
<keyword evidence="8 18" id="KW-1133">Transmembrane helix</keyword>
<dbReference type="Pfam" id="PF06736">
    <property type="entry name" value="TMEM175"/>
    <property type="match status" value="2"/>
</dbReference>
<feature type="transmembrane region" description="Helical" evidence="18">
    <location>
        <begin position="234"/>
        <end position="255"/>
    </location>
</feature>
<evidence type="ECO:0000256" key="2">
    <source>
        <dbReference type="ARBA" id="ARBA00006920"/>
    </source>
</evidence>
<evidence type="ECO:0000256" key="4">
    <source>
        <dbReference type="ARBA" id="ARBA00022538"/>
    </source>
</evidence>
<evidence type="ECO:0000256" key="18">
    <source>
        <dbReference type="SAM" id="Phobius"/>
    </source>
</evidence>
<feature type="transmembrane region" description="Helical" evidence="18">
    <location>
        <begin position="358"/>
        <end position="376"/>
    </location>
</feature>
<comment type="catalytic activity">
    <reaction evidence="14">
        <text>K(+)(in) = K(+)(out)</text>
        <dbReference type="Rhea" id="RHEA:29463"/>
        <dbReference type="ChEBI" id="CHEBI:29103"/>
    </reaction>
</comment>
<evidence type="ECO:0000256" key="15">
    <source>
        <dbReference type="ARBA" id="ARBA00034544"/>
    </source>
</evidence>
<evidence type="ECO:0000256" key="11">
    <source>
        <dbReference type="ARBA" id="ARBA00023303"/>
    </source>
</evidence>
<sequence length="585" mass="67000">MTNETRTEVDNNHSKEDQNFGRTREEHKRLDEAYNEYIDENLPGDHHRGDITSSDRMLAYSDAVMATCATFLVLPIRNLKVLMKSTPINNAKVLNTTTHSLKTMQVYINITNTKNQTLSEFIKSFSNEFIMFFIGFLIVLTIWENMNLRAIVIKRVDDFILTLVIFEMLATTVLPFTLALQGHYPYEKVSVLSTCVVLGILQIIDIGIILYATHSPNLLHVDLKNWSKANLRELSLIMIFRPLISLILLITAGLFCLVHFAVSWAFIALLIVMPTIRKVYWFVRRRMKGINEGKKGSFLEHYSKGNISKERIEIMSDAAVAIVACILILDITVEEFPEPDKLNGHSLTYALNHMKTEFLTFLATFCLVSALWYVNHAVIHLIRTVNSIILYFQKIFLSFCCLCPLAGNMVSSFATKGNNESKVAIRFSAMIVFISSSANFIIILYGLLTGSKYLHEWASFEHFQKNKRQHIYTLTKALILPFWSLICTLGSLGSPFAAPYVLYVTYLAAPCSFFASKFILMNHIGKTTAYLKKNILRRTFHSNNKKPEYVYTEKDLFHATNKIENSLETRYPDSYVIRNENINEQ</sequence>
<feature type="transmembrane region" description="Helical" evidence="18">
    <location>
        <begin position="471"/>
        <end position="494"/>
    </location>
</feature>
<organism evidence="19 20">
    <name type="scientific">Hydra vulgaris</name>
    <name type="common">Hydra</name>
    <name type="synonym">Hydra attenuata</name>
    <dbReference type="NCBI Taxonomy" id="6087"/>
    <lineage>
        <taxon>Eukaryota</taxon>
        <taxon>Metazoa</taxon>
        <taxon>Cnidaria</taxon>
        <taxon>Hydrozoa</taxon>
        <taxon>Hydroidolina</taxon>
        <taxon>Anthoathecata</taxon>
        <taxon>Aplanulata</taxon>
        <taxon>Hydridae</taxon>
        <taxon>Hydra</taxon>
    </lineage>
</organism>
<evidence type="ECO:0000256" key="10">
    <source>
        <dbReference type="ARBA" id="ARBA00023136"/>
    </source>
</evidence>
<evidence type="ECO:0000256" key="16">
    <source>
        <dbReference type="ARBA" id="ARBA00044317"/>
    </source>
</evidence>
<feature type="transmembrane region" description="Helical" evidence="18">
    <location>
        <begin position="191"/>
        <end position="213"/>
    </location>
</feature>
<feature type="transmembrane region" description="Helical" evidence="18">
    <location>
        <begin position="427"/>
        <end position="450"/>
    </location>
</feature>